<dbReference type="GO" id="GO:0003677">
    <property type="term" value="F:DNA binding"/>
    <property type="evidence" value="ECO:0007669"/>
    <property type="project" value="UniProtKB-UniRule"/>
</dbReference>
<dbReference type="InterPro" id="IPR002104">
    <property type="entry name" value="Integrase_catalytic"/>
</dbReference>
<keyword evidence="4 9" id="KW-0159">Chromosome partition</keyword>
<organism evidence="12 13">
    <name type="scientific">Termitidicoccus mucosus</name>
    <dbReference type="NCBI Taxonomy" id="1184151"/>
    <lineage>
        <taxon>Bacteria</taxon>
        <taxon>Pseudomonadati</taxon>
        <taxon>Verrucomicrobiota</taxon>
        <taxon>Opitutia</taxon>
        <taxon>Opitutales</taxon>
        <taxon>Opitutaceae</taxon>
        <taxon>Termitidicoccus</taxon>
    </lineage>
</organism>
<accession>A0A178IKY7</accession>
<dbReference type="Proteomes" id="UP000078486">
    <property type="component" value="Unassembled WGS sequence"/>
</dbReference>
<keyword evidence="13" id="KW-1185">Reference proteome</keyword>
<dbReference type="STRING" id="1184151.AW736_00365"/>
<dbReference type="InterPro" id="IPR011010">
    <property type="entry name" value="DNA_brk_join_enz"/>
</dbReference>
<keyword evidence="6 9" id="KW-0238">DNA-binding</keyword>
<dbReference type="InterPro" id="IPR023009">
    <property type="entry name" value="Tyrosine_recombinase_XerC/XerD"/>
</dbReference>
<comment type="subunit">
    <text evidence="9">Forms a cyclic heterotetrameric complex composed of two molecules of XerC and two molecules of XerD.</text>
</comment>
<dbReference type="AlphaFoldDB" id="A0A178IKY7"/>
<dbReference type="Gene3D" id="1.10.150.130">
    <property type="match status" value="1"/>
</dbReference>
<comment type="subcellular location">
    <subcellularLocation>
        <location evidence="1 9">Cytoplasm</location>
    </subcellularLocation>
</comment>
<comment type="caution">
    <text evidence="12">The sequence shown here is derived from an EMBL/GenBank/DDBJ whole genome shotgun (WGS) entry which is preliminary data.</text>
</comment>
<dbReference type="GO" id="GO:0007059">
    <property type="term" value="P:chromosome segregation"/>
    <property type="evidence" value="ECO:0007669"/>
    <property type="project" value="UniProtKB-UniRule"/>
</dbReference>
<dbReference type="GO" id="GO:0005737">
    <property type="term" value="C:cytoplasm"/>
    <property type="evidence" value="ECO:0007669"/>
    <property type="project" value="UniProtKB-SubCell"/>
</dbReference>
<gene>
    <name evidence="9" type="primary">xerC</name>
    <name evidence="12" type="ORF">AW736_00365</name>
</gene>
<dbReference type="PROSITE" id="PS51900">
    <property type="entry name" value="CB"/>
    <property type="match status" value="1"/>
</dbReference>
<dbReference type="InterPro" id="IPR010998">
    <property type="entry name" value="Integrase_recombinase_N"/>
</dbReference>
<reference evidence="12 13" key="1">
    <citation type="submission" date="2016-01" db="EMBL/GenBank/DDBJ databases">
        <title>High potential of lignocellulose degradation of a new Verrucomicrobia species.</title>
        <authorList>
            <person name="Wang Y."/>
            <person name="Shi Y."/>
            <person name="Qiu Z."/>
            <person name="Liu S."/>
            <person name="Yang H."/>
        </authorList>
    </citation>
    <scope>NUCLEOTIDE SEQUENCE [LARGE SCALE GENOMIC DNA]</scope>
    <source>
        <strain evidence="12 13">TSB47</strain>
    </source>
</reference>
<dbReference type="PANTHER" id="PTHR30349">
    <property type="entry name" value="PHAGE INTEGRASE-RELATED"/>
    <property type="match status" value="1"/>
</dbReference>
<dbReference type="PROSITE" id="PS51898">
    <property type="entry name" value="TYR_RECOMBINASE"/>
    <property type="match status" value="1"/>
</dbReference>
<keyword evidence="2 9" id="KW-0963">Cytoplasm</keyword>
<evidence type="ECO:0000259" key="11">
    <source>
        <dbReference type="PROSITE" id="PS51900"/>
    </source>
</evidence>
<comment type="function">
    <text evidence="9">Site-specific tyrosine recombinase, which acts by catalyzing the cutting and rejoining of the recombining DNA molecules. The XerC-XerD complex is essential to convert dimers of the bacterial chromosome into monomers to permit their segregation at cell division. It also contributes to the segregational stability of plasmids.</text>
</comment>
<keyword evidence="7 9" id="KW-0233">DNA recombination</keyword>
<sequence>MARSKKDQAKLADSRAPSAFAGDIDGFIHFLQLERGLSPHTQAGYQNDLDACAGFLAARGARDWRAVKGGDVAVWLHSLAGENYSEASMARKLTALRGLAKHLVREQLRADDFTALLSAPKLSRKIPGTLTAEEVERIIEAATGGDAQALRDRAILELFYSSGLRVSELAGLELQQVDLQHGFLRVFGKGSKERIVPVGRRALDALRIYLEAGRPHFEKSGRTGSELFLSGGPRGDGRALSRKMLWVLVKKYAKRAGIEKNVKPHLLRHSFATHLLGGGADLRAIQEMLGHANLATTQIYTAVEEKRLIAQHARFHPRNKDA</sequence>
<dbReference type="Pfam" id="PF00589">
    <property type="entry name" value="Phage_integrase"/>
    <property type="match status" value="1"/>
</dbReference>
<feature type="active site" description="O-(3'-phospho-DNA)-tyrosine intermediate" evidence="9">
    <location>
        <position position="300"/>
    </location>
</feature>
<dbReference type="SUPFAM" id="SSF47823">
    <property type="entry name" value="lambda integrase-like, N-terminal domain"/>
    <property type="match status" value="1"/>
</dbReference>
<feature type="active site" evidence="9">
    <location>
        <position position="189"/>
    </location>
</feature>
<dbReference type="Gene3D" id="1.10.443.10">
    <property type="entry name" value="Intergrase catalytic core"/>
    <property type="match status" value="1"/>
</dbReference>
<evidence type="ECO:0000256" key="9">
    <source>
        <dbReference type="HAMAP-Rule" id="MF_01808"/>
    </source>
</evidence>
<evidence type="ECO:0000313" key="12">
    <source>
        <dbReference type="EMBL" id="OAM90524.1"/>
    </source>
</evidence>
<dbReference type="InterPro" id="IPR050090">
    <property type="entry name" value="Tyrosine_recombinase_XerCD"/>
</dbReference>
<comment type="similarity">
    <text evidence="9">Belongs to the 'phage' integrase family. XerC subfamily.</text>
</comment>
<keyword evidence="3 9" id="KW-0132">Cell division</keyword>
<protein>
    <recommendedName>
        <fullName evidence="9">Tyrosine recombinase XerC</fullName>
    </recommendedName>
</protein>
<evidence type="ECO:0000256" key="6">
    <source>
        <dbReference type="ARBA" id="ARBA00023125"/>
    </source>
</evidence>
<dbReference type="RefSeq" id="WP_084441753.1">
    <property type="nucleotide sequence ID" value="NZ_CP109796.1"/>
</dbReference>
<feature type="active site" evidence="9">
    <location>
        <position position="265"/>
    </location>
</feature>
<proteinExistence type="inferred from homology"/>
<dbReference type="GO" id="GO:0051301">
    <property type="term" value="P:cell division"/>
    <property type="evidence" value="ECO:0007669"/>
    <property type="project" value="UniProtKB-KW"/>
</dbReference>
<dbReference type="SUPFAM" id="SSF56349">
    <property type="entry name" value="DNA breaking-rejoining enzymes"/>
    <property type="match status" value="1"/>
</dbReference>
<dbReference type="CDD" id="cd00798">
    <property type="entry name" value="INT_XerDC_C"/>
    <property type="match status" value="1"/>
</dbReference>
<evidence type="ECO:0000256" key="1">
    <source>
        <dbReference type="ARBA" id="ARBA00004496"/>
    </source>
</evidence>
<feature type="active site" evidence="9">
    <location>
        <position position="268"/>
    </location>
</feature>
<dbReference type="NCBIfam" id="NF001399">
    <property type="entry name" value="PRK00283.1"/>
    <property type="match status" value="1"/>
</dbReference>
<feature type="domain" description="Tyr recombinase" evidence="10">
    <location>
        <begin position="125"/>
        <end position="313"/>
    </location>
</feature>
<dbReference type="InterPro" id="IPR044068">
    <property type="entry name" value="CB"/>
</dbReference>
<evidence type="ECO:0000259" key="10">
    <source>
        <dbReference type="PROSITE" id="PS51898"/>
    </source>
</evidence>
<feature type="active site" evidence="9">
    <location>
        <position position="165"/>
    </location>
</feature>
<dbReference type="EMBL" id="LRRQ01000055">
    <property type="protein sequence ID" value="OAM90524.1"/>
    <property type="molecule type" value="Genomic_DNA"/>
</dbReference>
<evidence type="ECO:0000256" key="2">
    <source>
        <dbReference type="ARBA" id="ARBA00022490"/>
    </source>
</evidence>
<feature type="domain" description="Core-binding (CB)" evidence="11">
    <location>
        <begin position="18"/>
        <end position="104"/>
    </location>
</feature>
<dbReference type="GO" id="GO:0006313">
    <property type="term" value="P:DNA transposition"/>
    <property type="evidence" value="ECO:0007669"/>
    <property type="project" value="UniProtKB-UniRule"/>
</dbReference>
<evidence type="ECO:0000256" key="4">
    <source>
        <dbReference type="ARBA" id="ARBA00022829"/>
    </source>
</evidence>
<evidence type="ECO:0000256" key="3">
    <source>
        <dbReference type="ARBA" id="ARBA00022618"/>
    </source>
</evidence>
<keyword evidence="8 9" id="KW-0131">Cell cycle</keyword>
<keyword evidence="5 9" id="KW-0229">DNA integration</keyword>
<dbReference type="HAMAP" id="MF_01808">
    <property type="entry name" value="Recomb_XerC_XerD"/>
    <property type="match status" value="1"/>
</dbReference>
<dbReference type="InterPro" id="IPR013762">
    <property type="entry name" value="Integrase-like_cat_sf"/>
</dbReference>
<evidence type="ECO:0000256" key="8">
    <source>
        <dbReference type="ARBA" id="ARBA00023306"/>
    </source>
</evidence>
<feature type="active site" evidence="9">
    <location>
        <position position="291"/>
    </location>
</feature>
<dbReference type="PANTHER" id="PTHR30349:SF81">
    <property type="entry name" value="TYROSINE RECOMBINASE XERC"/>
    <property type="match status" value="1"/>
</dbReference>
<evidence type="ECO:0000313" key="13">
    <source>
        <dbReference type="Proteomes" id="UP000078486"/>
    </source>
</evidence>
<name>A0A178IKY7_9BACT</name>
<dbReference type="OrthoDB" id="9801717at2"/>
<evidence type="ECO:0000256" key="7">
    <source>
        <dbReference type="ARBA" id="ARBA00023172"/>
    </source>
</evidence>
<dbReference type="InterPro" id="IPR004107">
    <property type="entry name" value="Integrase_SAM-like_N"/>
</dbReference>
<dbReference type="Pfam" id="PF02899">
    <property type="entry name" value="Phage_int_SAM_1"/>
    <property type="match status" value="1"/>
</dbReference>
<evidence type="ECO:0000256" key="5">
    <source>
        <dbReference type="ARBA" id="ARBA00022908"/>
    </source>
</evidence>
<dbReference type="GO" id="GO:0009037">
    <property type="term" value="F:tyrosine-based site-specific recombinase activity"/>
    <property type="evidence" value="ECO:0007669"/>
    <property type="project" value="UniProtKB-UniRule"/>
</dbReference>